<reference evidence="2 3" key="1">
    <citation type="submission" date="2018-01" db="EMBL/GenBank/DDBJ databases">
        <authorList>
            <person name="Clerissi C."/>
        </authorList>
    </citation>
    <scope>NUCLEOTIDE SEQUENCE [LARGE SCALE GENOMIC DNA]</scope>
    <source>
        <strain evidence="2">Cupriavidus taiwanensis STM 6021</strain>
    </source>
</reference>
<dbReference type="Proteomes" id="UP000257139">
    <property type="component" value="Chromosome CBM2594_a"/>
</dbReference>
<feature type="region of interest" description="Disordered" evidence="1">
    <location>
        <begin position="818"/>
        <end position="845"/>
    </location>
</feature>
<proteinExistence type="predicted"/>
<dbReference type="AlphaFoldDB" id="A0A7Z7J9Z4"/>
<sequence>MQRLLVRHQLPRHAADRTRAHGHDHIAGPYGIQDGLRHFFHLLHENRFDLAGHAQRAGQRTAVGGHDRRLAGGIDLGQQQGVDRAQHLDEVFKAIPRAGETVRLERQHQAASGERAARRGQRGGHFHRVMAVVVHQREGAGAVGRSHLAVALEAAANAVELAQRLDDGGIGHFQLGRDGDRRQGVLHVVQAGQVQHDLQRRLGMAVELAQHGEVHLAVDRARIHGADLRVFGKAVAHHRLGHERQDLAHVRVVHAQHCDAVERQPLGEFDERLLEPGEVVPVGVHVVGIDIGDDLDDREQVQERGIRLVGLGHDEIAGAQARVGAGRVQPAADDEGRIEAAFGQHRCHQAGGGGLAVRAGDGHALLQAHQLGQHHRARHHRDALAARGQYFGVVAADGGRHHHRVGAAHVGGVMAVHDGGAQRRQAPRGGVVAHVRARDLVSQVQQDLGDAAHAGAADAHEVDVLDDMLHWIAASLTSVPGQLAAHLGDAPGCLRLGQSARQARHVLQLRPGQAGDGLRQALGRQVVLLHQQGRALAGQKLCVGGLVIIHRVRERHEQRRHARRGHFRHRHRAGAADHQVGVGIGPRHVVDERQGLRRHPRRRVVGAQRVDLLGAGLVRHHRALALRQQRDGLRHHVIQRRGAQAAAHHQDAQRAGALVVARLGRIQVRQFLAHRVTGPFAAGQRVRECAQHAVGHLGQYLVGQAGDRILLVQHQRPPQQRGHHAGREGDIAAHAQHHARTHPPQRGDALPERAQQVQRQQELGHQPLAAQPAELDELHRNVVLRHQRGFHAGAVAQPDDVPALLAQRMRDRQPGEYMSPGAAGHHEQGARLGHTFPPRINTRFS</sequence>
<evidence type="ECO:0000256" key="1">
    <source>
        <dbReference type="SAM" id="MobiDB-lite"/>
    </source>
</evidence>
<feature type="region of interest" description="Disordered" evidence="1">
    <location>
        <begin position="734"/>
        <end position="759"/>
    </location>
</feature>
<accession>A0A7Z7J9Z4</accession>
<name>A0A7Z7J9Z4_9BURK</name>
<dbReference type="EMBL" id="OGUU01000013">
    <property type="protein sequence ID" value="SPC20120.1"/>
    <property type="molecule type" value="Genomic_DNA"/>
</dbReference>
<evidence type="ECO:0000313" key="2">
    <source>
        <dbReference type="EMBL" id="SPC20120.1"/>
    </source>
</evidence>
<comment type="caution">
    <text evidence="2">The sequence shown here is derived from an EMBL/GenBank/DDBJ whole genome shotgun (WGS) entry which is preliminary data.</text>
</comment>
<evidence type="ECO:0000313" key="3">
    <source>
        <dbReference type="Proteomes" id="UP000257139"/>
    </source>
</evidence>
<organism evidence="2 3">
    <name type="scientific">Cupriavidus taiwanensis</name>
    <dbReference type="NCBI Taxonomy" id="164546"/>
    <lineage>
        <taxon>Bacteria</taxon>
        <taxon>Pseudomonadati</taxon>
        <taxon>Pseudomonadota</taxon>
        <taxon>Betaproteobacteria</taxon>
        <taxon>Burkholderiales</taxon>
        <taxon>Burkholderiaceae</taxon>
        <taxon>Cupriavidus</taxon>
    </lineage>
</organism>
<protein>
    <submittedName>
        <fullName evidence="2">Uncharacterized protein</fullName>
    </submittedName>
</protein>
<gene>
    <name evidence="2" type="ORF">CBM2594_A90053</name>
</gene>